<reference evidence="2" key="1">
    <citation type="submission" date="2022-11" db="UniProtKB">
        <authorList>
            <consortium name="WormBaseParasite"/>
        </authorList>
    </citation>
    <scope>IDENTIFICATION</scope>
</reference>
<accession>A0A915IBM7</accession>
<dbReference type="Proteomes" id="UP000887565">
    <property type="component" value="Unplaced"/>
</dbReference>
<evidence type="ECO:0000313" key="2">
    <source>
        <dbReference type="WBParaSite" id="nRc.2.0.1.t11575-RA"/>
    </source>
</evidence>
<protein>
    <submittedName>
        <fullName evidence="2">Uncharacterized protein</fullName>
    </submittedName>
</protein>
<evidence type="ECO:0000313" key="1">
    <source>
        <dbReference type="Proteomes" id="UP000887565"/>
    </source>
</evidence>
<keyword evidence="1" id="KW-1185">Reference proteome</keyword>
<organism evidence="1 2">
    <name type="scientific">Romanomermis culicivorax</name>
    <name type="common">Nematode worm</name>
    <dbReference type="NCBI Taxonomy" id="13658"/>
    <lineage>
        <taxon>Eukaryota</taxon>
        <taxon>Metazoa</taxon>
        <taxon>Ecdysozoa</taxon>
        <taxon>Nematoda</taxon>
        <taxon>Enoplea</taxon>
        <taxon>Dorylaimia</taxon>
        <taxon>Mermithida</taxon>
        <taxon>Mermithoidea</taxon>
        <taxon>Mermithidae</taxon>
        <taxon>Romanomermis</taxon>
    </lineage>
</organism>
<name>A0A915IBM7_ROMCU</name>
<dbReference type="WBParaSite" id="nRc.2.0.1.t11575-RA">
    <property type="protein sequence ID" value="nRc.2.0.1.t11575-RA"/>
    <property type="gene ID" value="nRc.2.0.1.g11575"/>
</dbReference>
<dbReference type="AlphaFoldDB" id="A0A915IBM7"/>
<sequence>MDIPIAAKRVANGSTYEMMDASSAFKTTLKSTGTVGKQTFSRIADASTESARKVNRSSAPISPATTENQKEYLLWFILPMCKTRSIKMRSNTGLLDESIWAQEDC</sequence>
<proteinExistence type="predicted"/>